<evidence type="ECO:0000313" key="3">
    <source>
        <dbReference type="Proteomes" id="UP001597413"/>
    </source>
</evidence>
<reference evidence="3" key="1">
    <citation type="journal article" date="2019" name="Int. J. Syst. Evol. Microbiol.">
        <title>The Global Catalogue of Microorganisms (GCM) 10K type strain sequencing project: providing services to taxonomists for standard genome sequencing and annotation.</title>
        <authorList>
            <consortium name="The Broad Institute Genomics Platform"/>
            <consortium name="The Broad Institute Genome Sequencing Center for Infectious Disease"/>
            <person name="Wu L."/>
            <person name="Ma J."/>
        </authorList>
    </citation>
    <scope>NUCLEOTIDE SEQUENCE [LARGE SCALE GENOMIC DNA]</scope>
    <source>
        <strain evidence="3">CCUG 55131</strain>
    </source>
</reference>
<evidence type="ECO:0008006" key="4">
    <source>
        <dbReference type="Google" id="ProtNLM"/>
    </source>
</evidence>
<dbReference type="Proteomes" id="UP001597413">
    <property type="component" value="Unassembled WGS sequence"/>
</dbReference>
<sequence>MSATQTSSVKGTLFMYLVALIIVGGAVAGFLLGGIGMMTIWFVGLTFFMLALMVVMSIS</sequence>
<comment type="caution">
    <text evidence="2">The sequence shown here is derived from an EMBL/GenBank/DDBJ whole genome shotgun (WGS) entry which is preliminary data.</text>
</comment>
<dbReference type="RefSeq" id="WP_377390815.1">
    <property type="nucleotide sequence ID" value="NZ_JBHUIX010000013.1"/>
</dbReference>
<gene>
    <name evidence="2" type="ORF">ACFSM0_12430</name>
</gene>
<name>A0ABW5AA32_9RHOB</name>
<dbReference type="EMBL" id="JBHUIX010000013">
    <property type="protein sequence ID" value="MFD2174895.1"/>
    <property type="molecule type" value="Genomic_DNA"/>
</dbReference>
<protein>
    <recommendedName>
        <fullName evidence="4">DUF1328 domain-containing protein</fullName>
    </recommendedName>
</protein>
<proteinExistence type="predicted"/>
<feature type="transmembrane region" description="Helical" evidence="1">
    <location>
        <begin position="38"/>
        <end position="58"/>
    </location>
</feature>
<keyword evidence="1" id="KW-0812">Transmembrane</keyword>
<evidence type="ECO:0000313" key="2">
    <source>
        <dbReference type="EMBL" id="MFD2174895.1"/>
    </source>
</evidence>
<organism evidence="2 3">
    <name type="scientific">Rhodobacter lacus</name>
    <dbReference type="NCBI Taxonomy" id="1641972"/>
    <lineage>
        <taxon>Bacteria</taxon>
        <taxon>Pseudomonadati</taxon>
        <taxon>Pseudomonadota</taxon>
        <taxon>Alphaproteobacteria</taxon>
        <taxon>Rhodobacterales</taxon>
        <taxon>Rhodobacter group</taxon>
        <taxon>Rhodobacter</taxon>
    </lineage>
</organism>
<keyword evidence="1" id="KW-1133">Transmembrane helix</keyword>
<accession>A0ABW5AA32</accession>
<keyword evidence="3" id="KW-1185">Reference proteome</keyword>
<evidence type="ECO:0000256" key="1">
    <source>
        <dbReference type="SAM" id="Phobius"/>
    </source>
</evidence>
<feature type="transmembrane region" description="Helical" evidence="1">
    <location>
        <begin position="12"/>
        <end position="32"/>
    </location>
</feature>
<keyword evidence="1" id="KW-0472">Membrane</keyword>